<gene>
    <name evidence="2" type="ORF">ABEB36_005587</name>
</gene>
<name>A0ABD1EZY8_HYPHA</name>
<feature type="compositionally biased region" description="Basic and acidic residues" evidence="1">
    <location>
        <begin position="19"/>
        <end position="28"/>
    </location>
</feature>
<keyword evidence="3" id="KW-1185">Reference proteome</keyword>
<organism evidence="2 3">
    <name type="scientific">Hypothenemus hampei</name>
    <name type="common">Coffee berry borer</name>
    <dbReference type="NCBI Taxonomy" id="57062"/>
    <lineage>
        <taxon>Eukaryota</taxon>
        <taxon>Metazoa</taxon>
        <taxon>Ecdysozoa</taxon>
        <taxon>Arthropoda</taxon>
        <taxon>Hexapoda</taxon>
        <taxon>Insecta</taxon>
        <taxon>Pterygota</taxon>
        <taxon>Neoptera</taxon>
        <taxon>Endopterygota</taxon>
        <taxon>Coleoptera</taxon>
        <taxon>Polyphaga</taxon>
        <taxon>Cucujiformia</taxon>
        <taxon>Curculionidae</taxon>
        <taxon>Scolytinae</taxon>
        <taxon>Hypothenemus</taxon>
    </lineage>
</organism>
<reference evidence="2 3" key="1">
    <citation type="submission" date="2024-05" db="EMBL/GenBank/DDBJ databases">
        <title>Genetic variation in Jamaican populations of the coffee berry borer (Hypothenemus hampei).</title>
        <authorList>
            <person name="Errbii M."/>
            <person name="Myrie A."/>
        </authorList>
    </citation>
    <scope>NUCLEOTIDE SEQUENCE [LARGE SCALE GENOMIC DNA]</scope>
    <source>
        <strain evidence="2">JA-Hopewell-2020-01-JO</strain>
        <tissue evidence="2">Whole body</tissue>
    </source>
</reference>
<evidence type="ECO:0000313" key="3">
    <source>
        <dbReference type="Proteomes" id="UP001566132"/>
    </source>
</evidence>
<evidence type="ECO:0000313" key="2">
    <source>
        <dbReference type="EMBL" id="KAL1506179.1"/>
    </source>
</evidence>
<dbReference type="AlphaFoldDB" id="A0ABD1EZY8"/>
<dbReference type="Proteomes" id="UP001566132">
    <property type="component" value="Unassembled WGS sequence"/>
</dbReference>
<accession>A0ABD1EZY8</accession>
<comment type="caution">
    <text evidence="2">The sequence shown here is derived from an EMBL/GenBank/DDBJ whole genome shotgun (WGS) entry which is preliminary data.</text>
</comment>
<evidence type="ECO:0000256" key="1">
    <source>
        <dbReference type="SAM" id="MobiDB-lite"/>
    </source>
</evidence>
<sequence length="116" mass="12457">MTRPHIRTGVFQERPAMVRREPAGEAKGARITQKGGPMGGPYNESVAPKGDTMDSYVVCYVPDAHTETLVTIGGICAVAIGPSQLHLTNNASINRCDSTNGILQAELHENWWGKGP</sequence>
<protein>
    <submittedName>
        <fullName evidence="2">Uncharacterized protein</fullName>
    </submittedName>
</protein>
<dbReference type="EMBL" id="JBDJPC010000004">
    <property type="protein sequence ID" value="KAL1506179.1"/>
    <property type="molecule type" value="Genomic_DNA"/>
</dbReference>
<proteinExistence type="predicted"/>
<feature type="region of interest" description="Disordered" evidence="1">
    <location>
        <begin position="19"/>
        <end position="46"/>
    </location>
</feature>